<comment type="caution">
    <text evidence="1">The sequence shown here is derived from an EMBL/GenBank/DDBJ whole genome shotgun (WGS) entry which is preliminary data.</text>
</comment>
<organism evidence="1 2">
    <name type="scientific">Vermiconidia calcicola</name>
    <dbReference type="NCBI Taxonomy" id="1690605"/>
    <lineage>
        <taxon>Eukaryota</taxon>
        <taxon>Fungi</taxon>
        <taxon>Dikarya</taxon>
        <taxon>Ascomycota</taxon>
        <taxon>Pezizomycotina</taxon>
        <taxon>Dothideomycetes</taxon>
        <taxon>Dothideomycetidae</taxon>
        <taxon>Mycosphaerellales</taxon>
        <taxon>Extremaceae</taxon>
        <taxon>Vermiconidia</taxon>
    </lineage>
</organism>
<gene>
    <name evidence="1" type="ORF">LTR37_004559</name>
</gene>
<evidence type="ECO:0000313" key="1">
    <source>
        <dbReference type="EMBL" id="KAK3718996.1"/>
    </source>
</evidence>
<dbReference type="Proteomes" id="UP001281147">
    <property type="component" value="Unassembled WGS sequence"/>
</dbReference>
<evidence type="ECO:0000313" key="2">
    <source>
        <dbReference type="Proteomes" id="UP001281147"/>
    </source>
</evidence>
<proteinExistence type="predicted"/>
<protein>
    <submittedName>
        <fullName evidence="1">Uncharacterized protein</fullName>
    </submittedName>
</protein>
<sequence length="475" mass="52831">MPPLSRNTGKLLSSVNGKPHATQDDHIDHLPTPPATNSTRSSGSHMALIEKDEDIYRDPESSDDERDSATLPVKANGFKLPHQVSETHEPLKPAKFKTPRLSGSPGSAGSKRSSDADPPSSDGDHMVFSQPSNKRPKKSSSSNIHAPPRSQSGQYGKAAKRLARRAEQKTGFKSPRRDRKPEKIESAPKFKTAIGTGMFEFGASEPEPQWRASRGTDGVDDERRHTRSPSLSSLSSPPSSPEVEEIRHLNLPAPQPYVVRTECTICGQDVEISLKETFEDEFTQGKQLSYKWQLRFCLYHKRHEAKLLWKHKSYPEIDWNGLEKRMRRHHSHLKAVMGSRTASYYRDRLSERLKERSKTALQAMNDEDAKPGADTGYYGPRGEKVMTDHIIAHLSDGLRQQATKDRLVASSGVSGGVSGFLQAVLVPELAEQLVREDMKVSADDARKIVVESAELGDLLNPEVDDQVSEIVHLSQ</sequence>
<dbReference type="EMBL" id="JAUTXU010000028">
    <property type="protein sequence ID" value="KAK3718996.1"/>
    <property type="molecule type" value="Genomic_DNA"/>
</dbReference>
<reference evidence="1" key="1">
    <citation type="submission" date="2023-07" db="EMBL/GenBank/DDBJ databases">
        <title>Black Yeasts Isolated from many extreme environments.</title>
        <authorList>
            <person name="Coleine C."/>
            <person name="Stajich J.E."/>
            <person name="Selbmann L."/>
        </authorList>
    </citation>
    <scope>NUCLEOTIDE SEQUENCE</scope>
    <source>
        <strain evidence="1">CCFEE 5714</strain>
    </source>
</reference>
<name>A0ACC3NLP2_9PEZI</name>
<accession>A0ACC3NLP2</accession>
<keyword evidence="2" id="KW-1185">Reference proteome</keyword>